<evidence type="ECO:0000256" key="3">
    <source>
        <dbReference type="SAM" id="MobiDB-lite"/>
    </source>
</evidence>
<keyword evidence="2" id="KW-0539">Nucleus</keyword>
<organism evidence="5 6">
    <name type="scientific">Mycena pura</name>
    <dbReference type="NCBI Taxonomy" id="153505"/>
    <lineage>
        <taxon>Eukaryota</taxon>
        <taxon>Fungi</taxon>
        <taxon>Dikarya</taxon>
        <taxon>Basidiomycota</taxon>
        <taxon>Agaricomycotina</taxon>
        <taxon>Agaricomycetes</taxon>
        <taxon>Agaricomycetidae</taxon>
        <taxon>Agaricales</taxon>
        <taxon>Marasmiineae</taxon>
        <taxon>Mycenaceae</taxon>
        <taxon>Mycena</taxon>
    </lineage>
</organism>
<feature type="DNA-binding region" description="HMG box" evidence="2">
    <location>
        <begin position="198"/>
        <end position="262"/>
    </location>
</feature>
<dbReference type="Pfam" id="PF09011">
    <property type="entry name" value="HMG_box_2"/>
    <property type="match status" value="1"/>
</dbReference>
<evidence type="ECO:0000259" key="4">
    <source>
        <dbReference type="PROSITE" id="PS50118"/>
    </source>
</evidence>
<dbReference type="InterPro" id="IPR036910">
    <property type="entry name" value="HMG_box_dom_sf"/>
</dbReference>
<dbReference type="PANTHER" id="PTHR48112">
    <property type="entry name" value="HIGH MOBILITY GROUP PROTEIN DSP1"/>
    <property type="match status" value="1"/>
</dbReference>
<feature type="domain" description="HMG box" evidence="4">
    <location>
        <begin position="198"/>
        <end position="262"/>
    </location>
</feature>
<dbReference type="AlphaFoldDB" id="A0AAD6VSA5"/>
<gene>
    <name evidence="5" type="ORF">GGX14DRAFT_675070</name>
</gene>
<evidence type="ECO:0000313" key="5">
    <source>
        <dbReference type="EMBL" id="KAJ7220532.1"/>
    </source>
</evidence>
<dbReference type="Proteomes" id="UP001219525">
    <property type="component" value="Unassembled WGS sequence"/>
</dbReference>
<protein>
    <recommendedName>
        <fullName evidence="4">HMG box domain-containing protein</fullName>
    </recommendedName>
</protein>
<proteinExistence type="predicted"/>
<feature type="DNA-binding region" description="HMG box" evidence="2">
    <location>
        <begin position="101"/>
        <end position="169"/>
    </location>
</feature>
<sequence length="262" mass="29403">MSVSRDLLARRTFMTSTRLSLPVAAAKSSAVKKPTATRRSTKKAPPKKKTPAKRAVPKKAALKKRVARKVAAPKRRVRVVKKKKPASKILSLRLTKSLGPPRRGSSAYIFFFKEYRAKNKHLSIVDSAAACAAEWKTLSDEQKQASFYPYVAQSAANVAHQRQEIDKWLREVDPKILRLINKQRRAKNLRAIKNPFAPKRPTSGFITFFQEHRATMQGSSITDTAKNAGAAWQALPASQRDAYILAARDRMEAFKQLHSKQA</sequence>
<name>A0AAD6VSA5_9AGAR</name>
<feature type="domain" description="HMG box" evidence="4">
    <location>
        <begin position="101"/>
        <end position="169"/>
    </location>
</feature>
<accession>A0AAD6VSA5</accession>
<keyword evidence="1 2" id="KW-0238">DNA-binding</keyword>
<dbReference type="Pfam" id="PF00505">
    <property type="entry name" value="HMG_box"/>
    <property type="match status" value="1"/>
</dbReference>
<comment type="caution">
    <text evidence="5">The sequence shown here is derived from an EMBL/GenBank/DDBJ whole genome shotgun (WGS) entry which is preliminary data.</text>
</comment>
<evidence type="ECO:0000256" key="1">
    <source>
        <dbReference type="ARBA" id="ARBA00023125"/>
    </source>
</evidence>
<dbReference type="Gene3D" id="1.10.30.10">
    <property type="entry name" value="High mobility group box domain"/>
    <property type="match status" value="2"/>
</dbReference>
<evidence type="ECO:0000256" key="2">
    <source>
        <dbReference type="PROSITE-ProRule" id="PRU00267"/>
    </source>
</evidence>
<keyword evidence="6" id="KW-1185">Reference proteome</keyword>
<reference evidence="5" key="1">
    <citation type="submission" date="2023-03" db="EMBL/GenBank/DDBJ databases">
        <title>Massive genome expansion in bonnet fungi (Mycena s.s.) driven by repeated elements and novel gene families across ecological guilds.</title>
        <authorList>
            <consortium name="Lawrence Berkeley National Laboratory"/>
            <person name="Harder C.B."/>
            <person name="Miyauchi S."/>
            <person name="Viragh M."/>
            <person name="Kuo A."/>
            <person name="Thoen E."/>
            <person name="Andreopoulos B."/>
            <person name="Lu D."/>
            <person name="Skrede I."/>
            <person name="Drula E."/>
            <person name="Henrissat B."/>
            <person name="Morin E."/>
            <person name="Kohler A."/>
            <person name="Barry K."/>
            <person name="LaButti K."/>
            <person name="Morin E."/>
            <person name="Salamov A."/>
            <person name="Lipzen A."/>
            <person name="Mereny Z."/>
            <person name="Hegedus B."/>
            <person name="Baldrian P."/>
            <person name="Stursova M."/>
            <person name="Weitz H."/>
            <person name="Taylor A."/>
            <person name="Grigoriev I.V."/>
            <person name="Nagy L.G."/>
            <person name="Martin F."/>
            <person name="Kauserud H."/>
        </authorList>
    </citation>
    <scope>NUCLEOTIDE SEQUENCE</scope>
    <source>
        <strain evidence="5">9144</strain>
    </source>
</reference>
<dbReference type="SMART" id="SM00398">
    <property type="entry name" value="HMG"/>
    <property type="match status" value="2"/>
</dbReference>
<dbReference type="EMBL" id="JARJCW010000009">
    <property type="protein sequence ID" value="KAJ7220532.1"/>
    <property type="molecule type" value="Genomic_DNA"/>
</dbReference>
<dbReference type="PROSITE" id="PS50118">
    <property type="entry name" value="HMG_BOX_2"/>
    <property type="match status" value="2"/>
</dbReference>
<dbReference type="InterPro" id="IPR009071">
    <property type="entry name" value="HMG_box_dom"/>
</dbReference>
<dbReference type="GO" id="GO:0005634">
    <property type="term" value="C:nucleus"/>
    <property type="evidence" value="ECO:0007669"/>
    <property type="project" value="UniProtKB-UniRule"/>
</dbReference>
<feature type="compositionally biased region" description="Basic residues" evidence="3">
    <location>
        <begin position="35"/>
        <end position="68"/>
    </location>
</feature>
<feature type="compositionally biased region" description="Low complexity" evidence="3">
    <location>
        <begin position="24"/>
        <end position="34"/>
    </location>
</feature>
<feature type="region of interest" description="Disordered" evidence="3">
    <location>
        <begin position="24"/>
        <end position="68"/>
    </location>
</feature>
<dbReference type="SUPFAM" id="SSF47095">
    <property type="entry name" value="HMG-box"/>
    <property type="match status" value="2"/>
</dbReference>
<dbReference type="GO" id="GO:0003677">
    <property type="term" value="F:DNA binding"/>
    <property type="evidence" value="ECO:0007669"/>
    <property type="project" value="UniProtKB-UniRule"/>
</dbReference>
<dbReference type="InterPro" id="IPR050342">
    <property type="entry name" value="HMGB"/>
</dbReference>
<evidence type="ECO:0000313" key="6">
    <source>
        <dbReference type="Proteomes" id="UP001219525"/>
    </source>
</evidence>